<organism evidence="1 2">
    <name type="scientific">Dreissena polymorpha</name>
    <name type="common">Zebra mussel</name>
    <name type="synonym">Mytilus polymorpha</name>
    <dbReference type="NCBI Taxonomy" id="45954"/>
    <lineage>
        <taxon>Eukaryota</taxon>
        <taxon>Metazoa</taxon>
        <taxon>Spiralia</taxon>
        <taxon>Lophotrochozoa</taxon>
        <taxon>Mollusca</taxon>
        <taxon>Bivalvia</taxon>
        <taxon>Autobranchia</taxon>
        <taxon>Heteroconchia</taxon>
        <taxon>Euheterodonta</taxon>
        <taxon>Imparidentia</taxon>
        <taxon>Neoheterodontei</taxon>
        <taxon>Myida</taxon>
        <taxon>Dreissenoidea</taxon>
        <taxon>Dreissenidae</taxon>
        <taxon>Dreissena</taxon>
    </lineage>
</organism>
<evidence type="ECO:0000313" key="2">
    <source>
        <dbReference type="Proteomes" id="UP000828390"/>
    </source>
</evidence>
<gene>
    <name evidence="1" type="ORF">DPMN_111806</name>
</gene>
<evidence type="ECO:0000313" key="1">
    <source>
        <dbReference type="EMBL" id="KAH3838397.1"/>
    </source>
</evidence>
<comment type="caution">
    <text evidence="1">The sequence shown here is derived from an EMBL/GenBank/DDBJ whole genome shotgun (WGS) entry which is preliminary data.</text>
</comment>
<accession>A0A9D4QQ41</accession>
<proteinExistence type="predicted"/>
<sequence length="134" mass="15437">MVCFSLRGLLGKGWCQSLHNLIVNRRERPHKVLKGSWIFVTMLDHTTFVKHQLWSHNLVTHQDIPPHPPPPPTSSSSLSKVMLGLYQLDLLVLEHKDENIMTIKVYVHPLTCREQNSKTISVLYAANQKGYMRN</sequence>
<reference evidence="1" key="2">
    <citation type="submission" date="2020-11" db="EMBL/GenBank/DDBJ databases">
        <authorList>
            <person name="McCartney M.A."/>
            <person name="Auch B."/>
            <person name="Kono T."/>
            <person name="Mallez S."/>
            <person name="Becker A."/>
            <person name="Gohl D.M."/>
            <person name="Silverstein K.A.T."/>
            <person name="Koren S."/>
            <person name="Bechman K.B."/>
            <person name="Herman A."/>
            <person name="Abrahante J.E."/>
            <person name="Garbe J."/>
        </authorList>
    </citation>
    <scope>NUCLEOTIDE SEQUENCE</scope>
    <source>
        <strain evidence="1">Duluth1</strain>
        <tissue evidence="1">Whole animal</tissue>
    </source>
</reference>
<name>A0A9D4QQ41_DREPO</name>
<dbReference type="EMBL" id="JAIWYP010000004">
    <property type="protein sequence ID" value="KAH3838397.1"/>
    <property type="molecule type" value="Genomic_DNA"/>
</dbReference>
<dbReference type="Proteomes" id="UP000828390">
    <property type="component" value="Unassembled WGS sequence"/>
</dbReference>
<protein>
    <submittedName>
        <fullName evidence="1">Uncharacterized protein</fullName>
    </submittedName>
</protein>
<keyword evidence="2" id="KW-1185">Reference proteome</keyword>
<reference evidence="1" key="1">
    <citation type="journal article" date="2019" name="bioRxiv">
        <title>The Genome of the Zebra Mussel, Dreissena polymorpha: A Resource for Invasive Species Research.</title>
        <authorList>
            <person name="McCartney M.A."/>
            <person name="Auch B."/>
            <person name="Kono T."/>
            <person name="Mallez S."/>
            <person name="Zhang Y."/>
            <person name="Obille A."/>
            <person name="Becker A."/>
            <person name="Abrahante J.E."/>
            <person name="Garbe J."/>
            <person name="Badalamenti J.P."/>
            <person name="Herman A."/>
            <person name="Mangelson H."/>
            <person name="Liachko I."/>
            <person name="Sullivan S."/>
            <person name="Sone E.D."/>
            <person name="Koren S."/>
            <person name="Silverstein K.A.T."/>
            <person name="Beckman K.B."/>
            <person name="Gohl D.M."/>
        </authorList>
    </citation>
    <scope>NUCLEOTIDE SEQUENCE</scope>
    <source>
        <strain evidence="1">Duluth1</strain>
        <tissue evidence="1">Whole animal</tissue>
    </source>
</reference>
<dbReference type="AlphaFoldDB" id="A0A9D4QQ41"/>